<dbReference type="InterPro" id="IPR030564">
    <property type="entry name" value="Myotubularin"/>
</dbReference>
<reference evidence="3" key="1">
    <citation type="submission" date="2021-01" db="UniProtKB">
        <authorList>
            <consortium name="EnsemblMetazoa"/>
        </authorList>
    </citation>
    <scope>IDENTIFICATION</scope>
</reference>
<dbReference type="SMR" id="A0A7M7LJB2"/>
<dbReference type="EnsemblMetazoa" id="XM_001603506">
    <property type="protein sequence ID" value="XP_001603556"/>
    <property type="gene ID" value="LOC100119846"/>
</dbReference>
<dbReference type="Pfam" id="PF06602">
    <property type="entry name" value="Myotub-related"/>
    <property type="match status" value="2"/>
</dbReference>
<dbReference type="OrthoDB" id="271628at2759"/>
<name>A0A7M7LJB2_NASVI</name>
<dbReference type="CDD" id="cd14537">
    <property type="entry name" value="PTP-MTMR10-like"/>
    <property type="match status" value="1"/>
</dbReference>
<dbReference type="AlphaFoldDB" id="A0A7M7LJB2"/>
<dbReference type="InterPro" id="IPR022587">
    <property type="entry name" value="MTMR12-like_C"/>
</dbReference>
<dbReference type="Gene3D" id="2.30.29.30">
    <property type="entry name" value="Pleckstrin-homology domain (PH domain)/Phosphotyrosine-binding domain (PTB)"/>
    <property type="match status" value="1"/>
</dbReference>
<dbReference type="GO" id="GO:0046856">
    <property type="term" value="P:phosphatidylinositol dephosphorylation"/>
    <property type="evidence" value="ECO:0007669"/>
    <property type="project" value="TreeGrafter"/>
</dbReference>
<dbReference type="PANTHER" id="PTHR10807">
    <property type="entry name" value="MYOTUBULARIN-RELATED"/>
    <property type="match status" value="1"/>
</dbReference>
<evidence type="ECO:0000259" key="2">
    <source>
        <dbReference type="PROSITE" id="PS51339"/>
    </source>
</evidence>
<organism evidence="3 4">
    <name type="scientific">Nasonia vitripennis</name>
    <name type="common">Parasitic wasp</name>
    <dbReference type="NCBI Taxonomy" id="7425"/>
    <lineage>
        <taxon>Eukaryota</taxon>
        <taxon>Metazoa</taxon>
        <taxon>Ecdysozoa</taxon>
        <taxon>Arthropoda</taxon>
        <taxon>Hexapoda</taxon>
        <taxon>Insecta</taxon>
        <taxon>Pterygota</taxon>
        <taxon>Neoptera</taxon>
        <taxon>Endopterygota</taxon>
        <taxon>Hymenoptera</taxon>
        <taxon>Apocrita</taxon>
        <taxon>Proctotrupomorpha</taxon>
        <taxon>Chalcidoidea</taxon>
        <taxon>Pteromalidae</taxon>
        <taxon>Pteromalinae</taxon>
        <taxon>Nasonia</taxon>
    </lineage>
</organism>
<dbReference type="KEGG" id="nvi:100119846"/>
<dbReference type="PROSITE" id="PS51339">
    <property type="entry name" value="PPASE_MYOTUBULARIN"/>
    <property type="match status" value="1"/>
</dbReference>
<comment type="similarity">
    <text evidence="1">Belongs to the protein-tyrosine phosphatase family. Non-receptor class myotubularin subfamily.</text>
</comment>
<dbReference type="InParanoid" id="A0A7M7LJB2"/>
<dbReference type="GO" id="GO:0016020">
    <property type="term" value="C:membrane"/>
    <property type="evidence" value="ECO:0007669"/>
    <property type="project" value="TreeGrafter"/>
</dbReference>
<dbReference type="RefSeq" id="XP_001603556.2">
    <property type="nucleotide sequence ID" value="XM_001603506.6"/>
</dbReference>
<feature type="domain" description="Myotubularin phosphatase" evidence="2">
    <location>
        <begin position="193"/>
        <end position="568"/>
    </location>
</feature>
<proteinExistence type="inferred from homology"/>
<sequence>MESKSCNNFISYVGFEEHEMQNLGNSRRNSINENNIKLLPGEAVVAKAQNVLMFEPVSESKQGISGVLSVTNFKLTFITADDNGDDIYQQNHLYGYTDTCLSNIDTIYLIIGDKKKSKLVPGASVPSKVKGIFIICKNLRTWSFSFKFSPLGDGKNILNALLHHAFPTKHHLLFAYEYTEPYYSSVWKEVNLFRNLSDWNDELDRTYCKVAHLKKGWRLSLANAKFQMCPSLSEYIIVPVSVTDSQLFKAAQHFQGSRPPVWCWSNEQGAALVKMSELCPSITERTQENIMLENIRKSNPRKLQPEIIELSKDISVKAVSSSFSKFVHLCSPESVRQFLIQENNFYSLLESTKWLKYVSYCLQKSVEASELLNSGVPVILQEGTGRDVCCIISSLVQLLLDPYFRTITGFQSLLQKEWVAAGHPFCDRLGHLKNDGSEKSPLFLLYLDCVWQLCQQFPAEFEFTETYLTTLWDTSHVSIFETFIFNCERDRIKAATDPNTRLVLRSVWDWREQFSEQDILLFYNPFFTPPPPPSAPDGSPPTPPPKTKSNFLKPLHHIPCLEIWLQCYFRWIPHLVINNGGRSQIEMYARLLQNDIAQLELDVKNGGPQSSSPVDKISTYLLQMNINSFYPFSNKKSGNTVSTPIVNTSFIMTESMIDAQSLLTAPD</sequence>
<dbReference type="Pfam" id="PF12578">
    <property type="entry name" value="3-PAP"/>
    <property type="match status" value="1"/>
</dbReference>
<protein>
    <recommendedName>
        <fullName evidence="2">Myotubularin phosphatase domain-containing protein</fullName>
    </recommendedName>
</protein>
<dbReference type="SUPFAM" id="SSF50729">
    <property type="entry name" value="PH domain-like"/>
    <property type="match status" value="1"/>
</dbReference>
<dbReference type="GO" id="GO:0005737">
    <property type="term" value="C:cytoplasm"/>
    <property type="evidence" value="ECO:0007669"/>
    <property type="project" value="TreeGrafter"/>
</dbReference>
<accession>A0A7M7LJB2</accession>
<evidence type="ECO:0000313" key="3">
    <source>
        <dbReference type="EnsemblMetazoa" id="XP_001603556"/>
    </source>
</evidence>
<dbReference type="Proteomes" id="UP000002358">
    <property type="component" value="Chromosome 2"/>
</dbReference>
<dbReference type="InterPro" id="IPR010569">
    <property type="entry name" value="Myotubularin-like_Pase_dom"/>
</dbReference>
<dbReference type="PANTHER" id="PTHR10807:SF110">
    <property type="entry name" value="FI17948P1"/>
    <property type="match status" value="1"/>
</dbReference>
<dbReference type="InterPro" id="IPR011993">
    <property type="entry name" value="PH-like_dom_sf"/>
</dbReference>
<dbReference type="FunCoup" id="A0A7M7LJB2">
    <property type="interactions" value="1663"/>
</dbReference>
<keyword evidence="4" id="KW-1185">Reference proteome</keyword>
<evidence type="ECO:0000313" key="4">
    <source>
        <dbReference type="Proteomes" id="UP000002358"/>
    </source>
</evidence>
<evidence type="ECO:0000256" key="1">
    <source>
        <dbReference type="ARBA" id="ARBA00007471"/>
    </source>
</evidence>
<dbReference type="InterPro" id="IPR029021">
    <property type="entry name" value="Prot-tyrosine_phosphatase-like"/>
</dbReference>
<dbReference type="SUPFAM" id="SSF52799">
    <property type="entry name" value="(Phosphotyrosine protein) phosphatases II"/>
    <property type="match status" value="1"/>
</dbReference>
<dbReference type="GeneID" id="100119846"/>